<dbReference type="AlphaFoldDB" id="A0A1Q9BWH1"/>
<proteinExistence type="predicted"/>
<organism evidence="2 3">
    <name type="scientific">Symbiodinium microadriaticum</name>
    <name type="common">Dinoflagellate</name>
    <name type="synonym">Zooxanthella microadriatica</name>
    <dbReference type="NCBI Taxonomy" id="2951"/>
    <lineage>
        <taxon>Eukaryota</taxon>
        <taxon>Sar</taxon>
        <taxon>Alveolata</taxon>
        <taxon>Dinophyceae</taxon>
        <taxon>Suessiales</taxon>
        <taxon>Symbiodiniaceae</taxon>
        <taxon>Symbiodinium</taxon>
    </lineage>
</organism>
<evidence type="ECO:0000313" key="2">
    <source>
        <dbReference type="EMBL" id="OLP75048.1"/>
    </source>
</evidence>
<sequence length="631" mass="70515">MMMLLHASDDYLYLSVPSRVDRIGLHVYIALLEPLPGFMVSVSSRVALTWKSRTVVLDDQFVVEIKNQKYVKIQGSHPTWLKLLQGHSRGTLSGSDGMQELKKKRDLEVLRQVIKKDADKDLFSDDEDKQKEALKGIVDFEPGFVVLDNGLQLGVYSRHKSTQDLLVLLDEKHLEQAFEILTTDAPPAKRPYKKKKTGVHAMAAMDDEEWDWLMYHLHKWSQEEWEAWQQQNSGTAGDGHQQEAEAPEAAPGHPPATTEPAVAAEGPPSAPTGGDFMQSGFNEGQQHEGYHRLVPPASWMPGGAEAAPPDAAQYTGGGCCPEQGTWVHGIHPRAALELQLRFLDLVFRRALELHPPWFLDLVFRRALELHLIRLLDLVFRPALELHLRFLDLVFRRALELHLRFLDLVFRAALELHLIRLLELVLRAAVELHLRFLDLVLRRALDLHLWFPDLKHRLGFGAKDLQPRAAGNLVVGRCIRQLAAAILLVGKAFGWIQPPEWGGHGAAAQMMPPEWGGHGATAEMPPPAEDPMTAPGVPGKATTSCPGPVRVSSGGTMRAGPMEGGGHVQPAPKLQSGWLPRMVTLLAALDMSDTDRVAYLRWKFSEHSSVKELLRQHKRVVAQSGYDPRYDF</sequence>
<feature type="region of interest" description="Disordered" evidence="1">
    <location>
        <begin position="227"/>
        <end position="282"/>
    </location>
</feature>
<evidence type="ECO:0000313" key="3">
    <source>
        <dbReference type="Proteomes" id="UP000186817"/>
    </source>
</evidence>
<accession>A0A1Q9BWH1</accession>
<dbReference type="Proteomes" id="UP000186817">
    <property type="component" value="Unassembled WGS sequence"/>
</dbReference>
<dbReference type="OrthoDB" id="10328709at2759"/>
<keyword evidence="3" id="KW-1185">Reference proteome</keyword>
<evidence type="ECO:0000256" key="1">
    <source>
        <dbReference type="SAM" id="MobiDB-lite"/>
    </source>
</evidence>
<name>A0A1Q9BWH1_SYMMI</name>
<feature type="compositionally biased region" description="Low complexity" evidence="1">
    <location>
        <begin position="247"/>
        <end position="267"/>
    </location>
</feature>
<reference evidence="2 3" key="1">
    <citation type="submission" date="2016-02" db="EMBL/GenBank/DDBJ databases">
        <title>Genome analysis of coral dinoflagellate symbionts highlights evolutionary adaptations to a symbiotic lifestyle.</title>
        <authorList>
            <person name="Aranda M."/>
            <person name="Li Y."/>
            <person name="Liew Y.J."/>
            <person name="Baumgarten S."/>
            <person name="Simakov O."/>
            <person name="Wilson M."/>
            <person name="Piel J."/>
            <person name="Ashoor H."/>
            <person name="Bougouffa S."/>
            <person name="Bajic V.B."/>
            <person name="Ryu T."/>
            <person name="Ravasi T."/>
            <person name="Bayer T."/>
            <person name="Micklem G."/>
            <person name="Kim H."/>
            <person name="Bhak J."/>
            <person name="Lajeunesse T.C."/>
            <person name="Voolstra C.R."/>
        </authorList>
    </citation>
    <scope>NUCLEOTIDE SEQUENCE [LARGE SCALE GENOMIC DNA]</scope>
    <source>
        <strain evidence="2 3">CCMP2467</strain>
    </source>
</reference>
<comment type="caution">
    <text evidence="2">The sequence shown here is derived from an EMBL/GenBank/DDBJ whole genome shotgun (WGS) entry which is preliminary data.</text>
</comment>
<dbReference type="EMBL" id="LSRX01002858">
    <property type="protein sequence ID" value="OLP75048.1"/>
    <property type="molecule type" value="Genomic_DNA"/>
</dbReference>
<protein>
    <submittedName>
        <fullName evidence="2">Uncharacterized protein</fullName>
    </submittedName>
</protein>
<gene>
    <name evidence="2" type="ORF">AK812_SmicGene45228</name>
</gene>